<dbReference type="GO" id="GO:0005886">
    <property type="term" value="C:plasma membrane"/>
    <property type="evidence" value="ECO:0007669"/>
    <property type="project" value="TreeGrafter"/>
</dbReference>
<feature type="compositionally biased region" description="Basic and acidic residues" evidence="2">
    <location>
        <begin position="508"/>
        <end position="525"/>
    </location>
</feature>
<dbReference type="SMART" id="SM00314">
    <property type="entry name" value="RA"/>
    <property type="match status" value="1"/>
</dbReference>
<dbReference type="InterPro" id="IPR039665">
    <property type="entry name" value="PH_APBB1IP"/>
</dbReference>
<dbReference type="SMART" id="SM00233">
    <property type="entry name" value="PH"/>
    <property type="match status" value="1"/>
</dbReference>
<dbReference type="InParanoid" id="A0A6P8IHR6"/>
<feature type="compositionally biased region" description="Polar residues" evidence="2">
    <location>
        <begin position="579"/>
        <end position="594"/>
    </location>
</feature>
<name>A0A6P8IHR6_ACTTE</name>
<dbReference type="GeneID" id="116301329"/>
<dbReference type="InterPro" id="IPR001849">
    <property type="entry name" value="PH_domain"/>
</dbReference>
<dbReference type="Pfam" id="PF21989">
    <property type="entry name" value="RA_2"/>
    <property type="match status" value="1"/>
</dbReference>
<dbReference type="InterPro" id="IPR039664">
    <property type="entry name" value="GRB/APBB1IP"/>
</dbReference>
<dbReference type="AlphaFoldDB" id="A0A6P8IHR6"/>
<dbReference type="Gene3D" id="2.30.29.30">
    <property type="entry name" value="Pleckstrin-homology domain (PH domain)/Phosphotyrosine-binding domain (PTB)"/>
    <property type="match status" value="1"/>
</dbReference>
<feature type="domain" description="PH" evidence="3">
    <location>
        <begin position="351"/>
        <end position="461"/>
    </location>
</feature>
<feature type="region of interest" description="Disordered" evidence="2">
    <location>
        <begin position="499"/>
        <end position="769"/>
    </location>
</feature>
<dbReference type="Proteomes" id="UP000515163">
    <property type="component" value="Unplaced"/>
</dbReference>
<protein>
    <submittedName>
        <fullName evidence="6">Amyloid beta A4 precursor protein-binding family B member 1-interacting protein-like isoform X1</fullName>
    </submittedName>
</protein>
<evidence type="ECO:0000259" key="3">
    <source>
        <dbReference type="PROSITE" id="PS50003"/>
    </source>
</evidence>
<dbReference type="CDD" id="cd01259">
    <property type="entry name" value="PH_APBB1IP"/>
    <property type="match status" value="1"/>
</dbReference>
<feature type="compositionally biased region" description="Polar residues" evidence="2">
    <location>
        <begin position="637"/>
        <end position="648"/>
    </location>
</feature>
<keyword evidence="1" id="KW-0175">Coiled coil</keyword>
<dbReference type="OrthoDB" id="6235964at2759"/>
<dbReference type="GO" id="GO:0005829">
    <property type="term" value="C:cytosol"/>
    <property type="evidence" value="ECO:0007669"/>
    <property type="project" value="TreeGrafter"/>
</dbReference>
<feature type="compositionally biased region" description="Polar residues" evidence="2">
    <location>
        <begin position="758"/>
        <end position="769"/>
    </location>
</feature>
<feature type="compositionally biased region" description="Polar residues" evidence="2">
    <location>
        <begin position="533"/>
        <end position="543"/>
    </location>
</feature>
<proteinExistence type="predicted"/>
<organism evidence="5 6">
    <name type="scientific">Actinia tenebrosa</name>
    <name type="common">Australian red waratah sea anemone</name>
    <dbReference type="NCBI Taxonomy" id="6105"/>
    <lineage>
        <taxon>Eukaryota</taxon>
        <taxon>Metazoa</taxon>
        <taxon>Cnidaria</taxon>
        <taxon>Anthozoa</taxon>
        <taxon>Hexacorallia</taxon>
        <taxon>Actiniaria</taxon>
        <taxon>Actiniidae</taxon>
        <taxon>Actinia</taxon>
    </lineage>
</organism>
<evidence type="ECO:0000256" key="2">
    <source>
        <dbReference type="SAM" id="MobiDB-lite"/>
    </source>
</evidence>
<evidence type="ECO:0000313" key="5">
    <source>
        <dbReference type="Proteomes" id="UP000515163"/>
    </source>
</evidence>
<dbReference type="KEGG" id="aten:116301329"/>
<gene>
    <name evidence="6" type="primary">LOC116301329</name>
</gene>
<dbReference type="InterPro" id="IPR029071">
    <property type="entry name" value="Ubiquitin-like_domsf"/>
</dbReference>
<dbReference type="PANTHER" id="PTHR11243:SF23">
    <property type="entry name" value="LD06925P"/>
    <property type="match status" value="1"/>
</dbReference>
<evidence type="ECO:0000259" key="4">
    <source>
        <dbReference type="PROSITE" id="PS50200"/>
    </source>
</evidence>
<feature type="compositionally biased region" description="Polar residues" evidence="2">
    <location>
        <begin position="725"/>
        <end position="734"/>
    </location>
</feature>
<dbReference type="PROSITE" id="PS50200">
    <property type="entry name" value="RA"/>
    <property type="match status" value="1"/>
</dbReference>
<dbReference type="RefSeq" id="XP_031566230.1">
    <property type="nucleotide sequence ID" value="XM_031710370.1"/>
</dbReference>
<dbReference type="InterPro" id="IPR000159">
    <property type="entry name" value="RA_dom"/>
</dbReference>
<feature type="coiled-coil region" evidence="1">
    <location>
        <begin position="176"/>
        <end position="203"/>
    </location>
</feature>
<accession>A0A6P8IHR6</accession>
<dbReference type="PANTHER" id="PTHR11243">
    <property type="entry name" value="GROWTH FACTOR RECEPTOR-BOUND PROTEIN"/>
    <property type="match status" value="1"/>
</dbReference>
<dbReference type="PROSITE" id="PS50003">
    <property type="entry name" value="PH_DOMAIN"/>
    <property type="match status" value="1"/>
</dbReference>
<evidence type="ECO:0000313" key="6">
    <source>
        <dbReference type="RefSeq" id="XP_031566230.1"/>
    </source>
</evidence>
<dbReference type="SUPFAM" id="SSF50729">
    <property type="entry name" value="PH domain-like"/>
    <property type="match status" value="1"/>
</dbReference>
<dbReference type="InterPro" id="IPR011993">
    <property type="entry name" value="PH-like_dom_sf"/>
</dbReference>
<dbReference type="FunCoup" id="A0A6P8IHR6">
    <property type="interactions" value="759"/>
</dbReference>
<dbReference type="Gene3D" id="3.10.20.90">
    <property type="entry name" value="Phosphatidylinositol 3-kinase Catalytic Subunit, Chain A, domain 1"/>
    <property type="match status" value="1"/>
</dbReference>
<dbReference type="Pfam" id="PF00169">
    <property type="entry name" value="PH"/>
    <property type="match status" value="1"/>
</dbReference>
<feature type="domain" description="Ras-associating" evidence="4">
    <location>
        <begin position="220"/>
        <end position="307"/>
    </location>
</feature>
<sequence length="769" mass="86856">MLCKLKSRWKNRSRLKVPSNMNNISMDPEEQLQHEGVIAPSEKADATDVAQVEDVDKLGDNGDGDDEDIDKMLNELQGFQEELEQQSQNVIIDDQNADFNVATPKPKPLDEFRFSITAMEDTGEVDLDALLEDLCIMEKDLNSNTPITNNTEPIFFDKNSFYEKPNSPLSPKVKVPADVRNRLESVQEENKELTQEEQLEKIKAEKIRIALEKLRAARVKKLVVKVHNDDDPTSKTIAIDQTWTSWEVCKKMMRKNDAEPDPNWVLVERLPDLCIERSLEDHESVVDVVSDWTWENENRVVINNKRDKYALFRNPQNYLLSSDTSAGAAQLAEKSKDILIEEYFQRDTMRLPELDGVLYFKEGKKSWKKHYFVLRASGIYYTPKGKTKSSKDLTCLVKFEYVSLYTGGAQFKKKFKAPTEHCFILKHPQYHEIDSKAIKYFCADDVKSLHRWIVCIRLAKYGYQMLEDFAMTQTEMDQLAFTLDKNRFAKAASFSVGQSNTEDTQITDARDKAVKTAKAQSDKIKMAMGPKYSGSQSFSVSRKQSTEKRQQKKNIGNLFSDAWNKGTEPEEENGPVSPDTPSSTGSGMTPNTFEPKSFNIAIDNAFNMDKISEEQPPPPPPLLQNELNEDIPPPIASKNSSKSNSLERNNMENDKNTADQTQIPSPTEVKSMLETLHSSPPPLSSKEMGSTDSLDNIPPPPPLDMAMDTDVDLPPPPPEALFKNQLESSLIRSNSESRDRANSSGKTPPPPPPKTSRPRLTSNGKGQLS</sequence>
<reference evidence="6" key="1">
    <citation type="submission" date="2025-08" db="UniProtKB">
        <authorList>
            <consortium name="RefSeq"/>
        </authorList>
    </citation>
    <scope>IDENTIFICATION</scope>
    <source>
        <tissue evidence="6">Tentacle</tissue>
    </source>
</reference>
<dbReference type="SUPFAM" id="SSF54236">
    <property type="entry name" value="Ubiquitin-like"/>
    <property type="match status" value="1"/>
</dbReference>
<dbReference type="GO" id="GO:0007165">
    <property type="term" value="P:signal transduction"/>
    <property type="evidence" value="ECO:0007669"/>
    <property type="project" value="InterPro"/>
</dbReference>
<evidence type="ECO:0000256" key="1">
    <source>
        <dbReference type="SAM" id="Coils"/>
    </source>
</evidence>
<dbReference type="CDD" id="cd17112">
    <property type="entry name" value="RA_MRL_like"/>
    <property type="match status" value="1"/>
</dbReference>
<keyword evidence="5" id="KW-1185">Reference proteome</keyword>